<keyword evidence="2" id="KW-0560">Oxidoreductase</keyword>
<comment type="caution">
    <text evidence="2">The sequence shown here is derived from an EMBL/GenBank/DDBJ whole genome shotgun (WGS) entry which is preliminary data.</text>
</comment>
<dbReference type="PROSITE" id="PS00061">
    <property type="entry name" value="ADH_SHORT"/>
    <property type="match status" value="1"/>
</dbReference>
<dbReference type="GO" id="GO:0016491">
    <property type="term" value="F:oxidoreductase activity"/>
    <property type="evidence" value="ECO:0007669"/>
    <property type="project" value="UniProtKB-KW"/>
</dbReference>
<dbReference type="InterPro" id="IPR020904">
    <property type="entry name" value="Sc_DH/Rdtase_CS"/>
</dbReference>
<dbReference type="NCBIfam" id="NF005559">
    <property type="entry name" value="PRK07231.1"/>
    <property type="match status" value="1"/>
</dbReference>
<organism evidence="2 3">
    <name type="scientific">Branchiibius cervicis</name>
    <dbReference type="NCBI Taxonomy" id="908252"/>
    <lineage>
        <taxon>Bacteria</taxon>
        <taxon>Bacillati</taxon>
        <taxon>Actinomycetota</taxon>
        <taxon>Actinomycetes</taxon>
        <taxon>Micrococcales</taxon>
        <taxon>Dermacoccaceae</taxon>
        <taxon>Branchiibius</taxon>
    </lineage>
</organism>
<proteinExistence type="inferred from homology"/>
<dbReference type="EMBL" id="JBHSWJ010000002">
    <property type="protein sequence ID" value="MFC6714937.1"/>
    <property type="molecule type" value="Genomic_DNA"/>
</dbReference>
<evidence type="ECO:0000256" key="1">
    <source>
        <dbReference type="ARBA" id="ARBA00006484"/>
    </source>
</evidence>
<sequence length="263" mass="27415">MVENKVAVVTGASSGNGRAIARRLAADGFAVVCSDLHAEALAGGYEQDANVATHEAIVAAGGRAVFEKADAASYSDAQLVVSRAVSEYGRLDVMVNNAGIFTGLCTIVDEKEEDFDKTLAVNLKGVWAGSKAAITQFMRQEVREDTRGVVVNIASIGGLVGLAQEPGYCASKGGVVNLTRQIAVDFAPEQIRAVAVCPGFLATAMVRPFLDDPELNAGLHSQSPWPNLGTAEDVAKAVAFLASPESRWVTGSTLTVDGGFTAR</sequence>
<dbReference type="Pfam" id="PF13561">
    <property type="entry name" value="adh_short_C2"/>
    <property type="match status" value="1"/>
</dbReference>
<dbReference type="PANTHER" id="PTHR42760">
    <property type="entry name" value="SHORT-CHAIN DEHYDROGENASES/REDUCTASES FAMILY MEMBER"/>
    <property type="match status" value="1"/>
</dbReference>
<dbReference type="CDD" id="cd05233">
    <property type="entry name" value="SDR_c"/>
    <property type="match status" value="1"/>
</dbReference>
<dbReference type="RefSeq" id="WP_377823676.1">
    <property type="nucleotide sequence ID" value="NZ_JBHSWJ010000002.1"/>
</dbReference>
<dbReference type="Proteomes" id="UP001596356">
    <property type="component" value="Unassembled WGS sequence"/>
</dbReference>
<dbReference type="SUPFAM" id="SSF51735">
    <property type="entry name" value="NAD(P)-binding Rossmann-fold domains"/>
    <property type="match status" value="1"/>
</dbReference>
<gene>
    <name evidence="2" type="ORF">ACFQBT_14415</name>
</gene>
<name>A0ABW2AUY9_9MICO</name>
<dbReference type="PANTHER" id="PTHR42760:SF124">
    <property type="entry name" value="SHORT-CHAIN DEHYDROGENASE_REDUCTASE"/>
    <property type="match status" value="1"/>
</dbReference>
<comment type="similarity">
    <text evidence="1">Belongs to the short-chain dehydrogenases/reductases (SDR) family.</text>
</comment>
<reference evidence="3" key="1">
    <citation type="journal article" date="2019" name="Int. J. Syst. Evol. Microbiol.">
        <title>The Global Catalogue of Microorganisms (GCM) 10K type strain sequencing project: providing services to taxonomists for standard genome sequencing and annotation.</title>
        <authorList>
            <consortium name="The Broad Institute Genomics Platform"/>
            <consortium name="The Broad Institute Genome Sequencing Center for Infectious Disease"/>
            <person name="Wu L."/>
            <person name="Ma J."/>
        </authorList>
    </citation>
    <scope>NUCLEOTIDE SEQUENCE [LARGE SCALE GENOMIC DNA]</scope>
    <source>
        <strain evidence="3">NBRC 106593</strain>
    </source>
</reference>
<evidence type="ECO:0000313" key="3">
    <source>
        <dbReference type="Proteomes" id="UP001596356"/>
    </source>
</evidence>
<dbReference type="EC" id="1.1.1.-" evidence="2"/>
<dbReference type="PRINTS" id="PR00081">
    <property type="entry name" value="GDHRDH"/>
</dbReference>
<evidence type="ECO:0000313" key="2">
    <source>
        <dbReference type="EMBL" id="MFC6714937.1"/>
    </source>
</evidence>
<accession>A0ABW2AUY9</accession>
<dbReference type="Gene3D" id="3.40.50.720">
    <property type="entry name" value="NAD(P)-binding Rossmann-like Domain"/>
    <property type="match status" value="1"/>
</dbReference>
<protein>
    <submittedName>
        <fullName evidence="2">SDR family NAD(P)-dependent oxidoreductase</fullName>
        <ecNumber evidence="2">1.1.1.-</ecNumber>
    </submittedName>
</protein>
<dbReference type="PRINTS" id="PR00080">
    <property type="entry name" value="SDRFAMILY"/>
</dbReference>
<dbReference type="InterPro" id="IPR002347">
    <property type="entry name" value="SDR_fam"/>
</dbReference>
<dbReference type="InterPro" id="IPR036291">
    <property type="entry name" value="NAD(P)-bd_dom_sf"/>
</dbReference>
<keyword evidence="3" id="KW-1185">Reference proteome</keyword>